<sequence length="324" mass="37338">MPNCKWRLDNDEEQAKVEDQMGNGGKGNFAVYGSKTTNLFVFIIRLYAAVSTDSLALFGIVADAIRDLVSSTLMLITSRMARRPKLPKYPIGRERVEKIESARSLAEGPRDDETLKFIPLLSVSIAIFSKGYTFVYCFLLRRYPSAAIFVQDHRNDIIVNIFDLAMSIAGTKFRKVWFLDPTGAICTALLILFSWASTAFEHLWYLVGKSTPQDFLNKMVYCQLLMNPESKRSVRAYHAGDKFYAEVNIIMEEKELLRVTNDVSQTLQRKLEVVERAFLYVDYEGDHSVFEEHKPLYEYEEKKAPLFVRVKDKIFKIKSEEDRD</sequence>
<keyword evidence="2" id="KW-0813">Transport</keyword>
<reference evidence="8" key="1">
    <citation type="submission" date="2021-02" db="EMBL/GenBank/DDBJ databases">
        <title>Genome sequence Cadophora malorum strain M34.</title>
        <authorList>
            <person name="Stefanovic E."/>
            <person name="Vu D."/>
            <person name="Scully C."/>
            <person name="Dijksterhuis J."/>
            <person name="Roader J."/>
            <person name="Houbraken J."/>
        </authorList>
    </citation>
    <scope>NUCLEOTIDE SEQUENCE</scope>
    <source>
        <strain evidence="8">M34</strain>
    </source>
</reference>
<dbReference type="GO" id="GO:0016020">
    <property type="term" value="C:membrane"/>
    <property type="evidence" value="ECO:0007669"/>
    <property type="project" value="UniProtKB-SubCell"/>
</dbReference>
<dbReference type="AlphaFoldDB" id="A0A8H7W6K0"/>
<gene>
    <name evidence="8" type="ORF">IFR04_007866</name>
</gene>
<dbReference type="GO" id="GO:0098771">
    <property type="term" value="P:inorganic ion homeostasis"/>
    <property type="evidence" value="ECO:0007669"/>
    <property type="project" value="UniProtKB-ARBA"/>
</dbReference>
<evidence type="ECO:0000259" key="7">
    <source>
        <dbReference type="Pfam" id="PF01545"/>
    </source>
</evidence>
<dbReference type="OrthoDB" id="78296at2759"/>
<name>A0A8H7W6K0_9HELO</name>
<comment type="subcellular location">
    <subcellularLocation>
        <location evidence="1">Membrane</location>
        <topology evidence="1">Multi-pass membrane protein</topology>
    </subcellularLocation>
</comment>
<proteinExistence type="predicted"/>
<comment type="caution">
    <text evidence="8">The sequence shown here is derived from an EMBL/GenBank/DDBJ whole genome shotgun (WGS) entry which is preliminary data.</text>
</comment>
<dbReference type="InterPro" id="IPR050291">
    <property type="entry name" value="CDF_Transporter"/>
</dbReference>
<protein>
    <recommendedName>
        <fullName evidence="7">Cation efflux protein transmembrane domain-containing protein</fullName>
    </recommendedName>
</protein>
<dbReference type="SUPFAM" id="SSF161111">
    <property type="entry name" value="Cation efflux protein transmembrane domain-like"/>
    <property type="match status" value="1"/>
</dbReference>
<evidence type="ECO:0000256" key="1">
    <source>
        <dbReference type="ARBA" id="ARBA00004141"/>
    </source>
</evidence>
<keyword evidence="4 6" id="KW-1133">Transmembrane helix</keyword>
<dbReference type="Proteomes" id="UP000664132">
    <property type="component" value="Unassembled WGS sequence"/>
</dbReference>
<organism evidence="8 9">
    <name type="scientific">Cadophora malorum</name>
    <dbReference type="NCBI Taxonomy" id="108018"/>
    <lineage>
        <taxon>Eukaryota</taxon>
        <taxon>Fungi</taxon>
        <taxon>Dikarya</taxon>
        <taxon>Ascomycota</taxon>
        <taxon>Pezizomycotina</taxon>
        <taxon>Leotiomycetes</taxon>
        <taxon>Helotiales</taxon>
        <taxon>Ploettnerulaceae</taxon>
        <taxon>Cadophora</taxon>
    </lineage>
</organism>
<evidence type="ECO:0000256" key="5">
    <source>
        <dbReference type="ARBA" id="ARBA00023136"/>
    </source>
</evidence>
<dbReference type="PANTHER" id="PTHR43840">
    <property type="entry name" value="MITOCHONDRIAL METAL TRANSPORTER 1-RELATED"/>
    <property type="match status" value="1"/>
</dbReference>
<keyword evidence="9" id="KW-1185">Reference proteome</keyword>
<feature type="transmembrane region" description="Helical" evidence="6">
    <location>
        <begin position="176"/>
        <end position="196"/>
    </location>
</feature>
<dbReference type="InterPro" id="IPR058533">
    <property type="entry name" value="Cation_efflux_TM"/>
</dbReference>
<evidence type="ECO:0000256" key="2">
    <source>
        <dbReference type="ARBA" id="ARBA00022448"/>
    </source>
</evidence>
<feature type="transmembrane region" description="Helical" evidence="6">
    <location>
        <begin position="117"/>
        <end position="139"/>
    </location>
</feature>
<dbReference type="PANTHER" id="PTHR43840:SF13">
    <property type="entry name" value="CATION EFFLUX PROTEIN CYTOPLASMIC DOMAIN-CONTAINING PROTEIN"/>
    <property type="match status" value="1"/>
</dbReference>
<accession>A0A8H7W6K0</accession>
<dbReference type="EMBL" id="JAFJYH010000115">
    <property type="protein sequence ID" value="KAG4419005.1"/>
    <property type="molecule type" value="Genomic_DNA"/>
</dbReference>
<feature type="domain" description="Cation efflux protein transmembrane" evidence="7">
    <location>
        <begin position="37"/>
        <end position="99"/>
    </location>
</feature>
<keyword evidence="5 6" id="KW-0472">Membrane</keyword>
<dbReference type="GO" id="GO:0008324">
    <property type="term" value="F:monoatomic cation transmembrane transporter activity"/>
    <property type="evidence" value="ECO:0007669"/>
    <property type="project" value="InterPro"/>
</dbReference>
<dbReference type="InterPro" id="IPR027469">
    <property type="entry name" value="Cation_efflux_TMD_sf"/>
</dbReference>
<dbReference type="GO" id="GO:0030003">
    <property type="term" value="P:intracellular monoatomic cation homeostasis"/>
    <property type="evidence" value="ECO:0007669"/>
    <property type="project" value="UniProtKB-ARBA"/>
</dbReference>
<dbReference type="Pfam" id="PF01545">
    <property type="entry name" value="Cation_efflux"/>
    <property type="match status" value="1"/>
</dbReference>
<evidence type="ECO:0000313" key="8">
    <source>
        <dbReference type="EMBL" id="KAG4419005.1"/>
    </source>
</evidence>
<keyword evidence="3 6" id="KW-0812">Transmembrane</keyword>
<evidence type="ECO:0000313" key="9">
    <source>
        <dbReference type="Proteomes" id="UP000664132"/>
    </source>
</evidence>
<evidence type="ECO:0000256" key="3">
    <source>
        <dbReference type="ARBA" id="ARBA00022692"/>
    </source>
</evidence>
<evidence type="ECO:0000256" key="4">
    <source>
        <dbReference type="ARBA" id="ARBA00022989"/>
    </source>
</evidence>
<dbReference type="Gene3D" id="1.20.1510.10">
    <property type="entry name" value="Cation efflux protein transmembrane domain"/>
    <property type="match status" value="2"/>
</dbReference>
<evidence type="ECO:0000256" key="6">
    <source>
        <dbReference type="SAM" id="Phobius"/>
    </source>
</evidence>